<feature type="chain" id="PRO_5046752787" evidence="1">
    <location>
        <begin position="25"/>
        <end position="294"/>
    </location>
</feature>
<evidence type="ECO:0000313" key="3">
    <source>
        <dbReference type="Proteomes" id="UP001595973"/>
    </source>
</evidence>
<evidence type="ECO:0000313" key="2">
    <source>
        <dbReference type="EMBL" id="MFC4670617.1"/>
    </source>
</evidence>
<protein>
    <submittedName>
        <fullName evidence="2">Exo-alpha-sialidase</fullName>
    </submittedName>
</protein>
<dbReference type="EMBL" id="JBHSGI010000028">
    <property type="protein sequence ID" value="MFC4670617.1"/>
    <property type="molecule type" value="Genomic_DNA"/>
</dbReference>
<gene>
    <name evidence="2" type="ORF">ACFO5X_18830</name>
</gene>
<comment type="caution">
    <text evidence="2">The sequence shown here is derived from an EMBL/GenBank/DDBJ whole genome shotgun (WGS) entry which is preliminary data.</text>
</comment>
<accession>A0ABV9KKC6</accession>
<dbReference type="Gene3D" id="2.120.10.10">
    <property type="match status" value="1"/>
</dbReference>
<name>A0ABV9KKC6_9RHOB</name>
<organism evidence="2 3">
    <name type="scientific">Seohaeicola nanhaiensis</name>
    <dbReference type="NCBI Taxonomy" id="1387282"/>
    <lineage>
        <taxon>Bacteria</taxon>
        <taxon>Pseudomonadati</taxon>
        <taxon>Pseudomonadota</taxon>
        <taxon>Alphaproteobacteria</taxon>
        <taxon>Rhodobacterales</taxon>
        <taxon>Roseobacteraceae</taxon>
        <taxon>Seohaeicola</taxon>
    </lineage>
</organism>
<feature type="signal peptide" evidence="1">
    <location>
        <begin position="1"/>
        <end position="24"/>
    </location>
</feature>
<dbReference type="RefSeq" id="WP_380719865.1">
    <property type="nucleotide sequence ID" value="NZ_JBHSGI010000028.1"/>
</dbReference>
<keyword evidence="3" id="KW-1185">Reference proteome</keyword>
<dbReference type="InterPro" id="IPR036278">
    <property type="entry name" value="Sialidase_sf"/>
</dbReference>
<reference evidence="3" key="1">
    <citation type="journal article" date="2019" name="Int. J. Syst. Evol. Microbiol.">
        <title>The Global Catalogue of Microorganisms (GCM) 10K type strain sequencing project: providing services to taxonomists for standard genome sequencing and annotation.</title>
        <authorList>
            <consortium name="The Broad Institute Genomics Platform"/>
            <consortium name="The Broad Institute Genome Sequencing Center for Infectious Disease"/>
            <person name="Wu L."/>
            <person name="Ma J."/>
        </authorList>
    </citation>
    <scope>NUCLEOTIDE SEQUENCE [LARGE SCALE GENOMIC DNA]</scope>
    <source>
        <strain evidence="3">CGMCC 4.7283</strain>
    </source>
</reference>
<keyword evidence="1" id="KW-0732">Signal</keyword>
<sequence>MSKCSAASTLILGALFASSTASYAEETGLFRLTDRGSPVGINAREPSLAPLPDGRVLLSWTEESGTEAEVRMAILDGKEWSDARTIHESSETYINWTDFPSVVALADGGLAAQWLKLNGPGDYQYDVNIAFSLDEGRTWTDPIVPHDDRSQREHGFVSLVPDQFGGLTALWLDGREYDSQTEGETFENAMQLRARQINSDGTLNAESLLDVRSCTCCQTSAARAGSGDIVAVYRDRTADEIRDISAVRQADGEWTEPATIHNDGWEIAGCPVNGPAIDTMGDRISVVWFTAAVA</sequence>
<dbReference type="CDD" id="cd15482">
    <property type="entry name" value="Sialidase_non-viral"/>
    <property type="match status" value="1"/>
</dbReference>
<dbReference type="SUPFAM" id="SSF50939">
    <property type="entry name" value="Sialidases"/>
    <property type="match status" value="1"/>
</dbReference>
<evidence type="ECO:0000256" key="1">
    <source>
        <dbReference type="SAM" id="SignalP"/>
    </source>
</evidence>
<dbReference type="Proteomes" id="UP001595973">
    <property type="component" value="Unassembled WGS sequence"/>
</dbReference>
<proteinExistence type="predicted"/>